<dbReference type="EMBL" id="JBHUGD010000004">
    <property type="protein sequence ID" value="MFD1949076.1"/>
    <property type="molecule type" value="Genomic_DNA"/>
</dbReference>
<sequence>MTARPRALVVHESWFGNTARLAAAVADGLRSDGYVVEVCHVDRAPTVATIDVDLLVVGAPTHAFSLSRPSTRVEAVRQGGDASGSGGGVREWLEAGRGSARAVPTVCFDTRADRARHLPGSAARKAARLARDAGLEPSRVTESFYVADVAGPLLPGELSRAARWGRRLAPQPTGSR</sequence>
<dbReference type="Gene3D" id="3.40.50.360">
    <property type="match status" value="1"/>
</dbReference>
<proteinExistence type="predicted"/>
<dbReference type="SUPFAM" id="SSF52218">
    <property type="entry name" value="Flavoproteins"/>
    <property type="match status" value="1"/>
</dbReference>
<accession>A0ABW4TVP5</accession>
<dbReference type="PROSITE" id="PS50902">
    <property type="entry name" value="FLAVODOXIN_LIKE"/>
    <property type="match status" value="1"/>
</dbReference>
<name>A0ABW4TVP5_9ACTN</name>
<protein>
    <submittedName>
        <fullName evidence="2">Flavodoxin family protein</fullName>
    </submittedName>
</protein>
<evidence type="ECO:0000313" key="3">
    <source>
        <dbReference type="Proteomes" id="UP001597351"/>
    </source>
</evidence>
<reference evidence="3" key="1">
    <citation type="journal article" date="2019" name="Int. J. Syst. Evol. Microbiol.">
        <title>The Global Catalogue of Microorganisms (GCM) 10K type strain sequencing project: providing services to taxonomists for standard genome sequencing and annotation.</title>
        <authorList>
            <consortium name="The Broad Institute Genomics Platform"/>
            <consortium name="The Broad Institute Genome Sequencing Center for Infectious Disease"/>
            <person name="Wu L."/>
            <person name="Ma J."/>
        </authorList>
    </citation>
    <scope>NUCLEOTIDE SEQUENCE [LARGE SCALE GENOMIC DNA]</scope>
    <source>
        <strain evidence="3">CGMCC 1.12477</strain>
    </source>
</reference>
<dbReference type="InterPro" id="IPR029039">
    <property type="entry name" value="Flavoprotein-like_sf"/>
</dbReference>
<comment type="caution">
    <text evidence="2">The sequence shown here is derived from an EMBL/GenBank/DDBJ whole genome shotgun (WGS) entry which is preliminary data.</text>
</comment>
<organism evidence="2 3">
    <name type="scientific">Nocardioides aestuarii</name>
    <dbReference type="NCBI Taxonomy" id="252231"/>
    <lineage>
        <taxon>Bacteria</taxon>
        <taxon>Bacillati</taxon>
        <taxon>Actinomycetota</taxon>
        <taxon>Actinomycetes</taxon>
        <taxon>Propionibacteriales</taxon>
        <taxon>Nocardioidaceae</taxon>
        <taxon>Nocardioides</taxon>
    </lineage>
</organism>
<dbReference type="Proteomes" id="UP001597351">
    <property type="component" value="Unassembled WGS sequence"/>
</dbReference>
<keyword evidence="3" id="KW-1185">Reference proteome</keyword>
<evidence type="ECO:0000259" key="1">
    <source>
        <dbReference type="PROSITE" id="PS50902"/>
    </source>
</evidence>
<feature type="domain" description="Flavodoxin-like" evidence="1">
    <location>
        <begin position="7"/>
        <end position="169"/>
    </location>
</feature>
<dbReference type="InterPro" id="IPR008254">
    <property type="entry name" value="Flavodoxin/NO_synth"/>
</dbReference>
<evidence type="ECO:0000313" key="2">
    <source>
        <dbReference type="EMBL" id="MFD1949076.1"/>
    </source>
</evidence>
<gene>
    <name evidence="2" type="ORF">ACFSDE_19890</name>
</gene>
<dbReference type="RefSeq" id="WP_343921132.1">
    <property type="nucleotide sequence ID" value="NZ_BAAAJT010000003.1"/>
</dbReference>